<dbReference type="InterPro" id="IPR029046">
    <property type="entry name" value="LolA/LolB/LppX"/>
</dbReference>
<reference evidence="4" key="1">
    <citation type="submission" date="2016-10" db="EMBL/GenBank/DDBJ databases">
        <authorList>
            <person name="Varghese N."/>
            <person name="Submissions S."/>
        </authorList>
    </citation>
    <scope>NUCLEOTIDE SEQUENCE [LARGE SCALE GENOMIC DNA]</scope>
    <source>
        <strain evidence="4">DSM 3384</strain>
    </source>
</reference>
<name>A0A1H2EQ99_9BACT</name>
<sequence length="251" mass="29544">MGKSVLNGCVFVMCFLLFYYTPVVSETITAQTILQHTDEIRNPRTDYRVTAKITSKKPRKKDKTAIYEILIKGQDKTIIKTLKPEIDRGTSLLMLKYDLWVFLQTVSKPLRISLQQRLFGEAANGDIARVNFSGDYDPELLDIVTIKEKPFYFLELTAKNEKVTYHKIKLWVMKDTYYPVKGEFYAFSGKLLKTCYYTNYKKVLDKMRPTRLVLDNPLVKGQRTIIDYYDMRRDTFSDKIFTKNHMKKLKY</sequence>
<dbReference type="PIRSF" id="PIRSF028205">
    <property type="entry name" value="UCP028205"/>
    <property type="match status" value="1"/>
</dbReference>
<dbReference type="AlphaFoldDB" id="A0A1H2EQ99"/>
<dbReference type="Proteomes" id="UP000199608">
    <property type="component" value="Unassembled WGS sequence"/>
</dbReference>
<evidence type="ECO:0000256" key="1">
    <source>
        <dbReference type="ARBA" id="ARBA00022729"/>
    </source>
</evidence>
<dbReference type="Gene3D" id="2.50.20.10">
    <property type="entry name" value="Lipoprotein localisation LolA/LolB/LppX"/>
    <property type="match status" value="1"/>
</dbReference>
<keyword evidence="1" id="KW-0732">Signal</keyword>
<dbReference type="RefSeq" id="WP_092231760.1">
    <property type="nucleotide sequence ID" value="NZ_FNLL01000003.1"/>
</dbReference>
<organism evidence="3 4">
    <name type="scientific">Desulfobacula phenolica</name>
    <dbReference type="NCBI Taxonomy" id="90732"/>
    <lineage>
        <taxon>Bacteria</taxon>
        <taxon>Pseudomonadati</taxon>
        <taxon>Thermodesulfobacteriota</taxon>
        <taxon>Desulfobacteria</taxon>
        <taxon>Desulfobacterales</taxon>
        <taxon>Desulfobacteraceae</taxon>
        <taxon>Desulfobacula</taxon>
    </lineage>
</organism>
<proteinExistence type="predicted"/>
<protein>
    <recommendedName>
        <fullName evidence="2">Uncharacterized protein TP-0789 domain-containing protein</fullName>
    </recommendedName>
</protein>
<evidence type="ECO:0000259" key="2">
    <source>
        <dbReference type="Pfam" id="PF17131"/>
    </source>
</evidence>
<dbReference type="CDD" id="cd16329">
    <property type="entry name" value="LolA_like"/>
    <property type="match status" value="1"/>
</dbReference>
<dbReference type="Pfam" id="PF17131">
    <property type="entry name" value="LolA_like"/>
    <property type="match status" value="1"/>
</dbReference>
<dbReference type="InterPro" id="IPR033399">
    <property type="entry name" value="TP_0789-like"/>
</dbReference>
<evidence type="ECO:0000313" key="3">
    <source>
        <dbReference type="EMBL" id="SDT97265.1"/>
    </source>
</evidence>
<dbReference type="InterPro" id="IPR011220">
    <property type="entry name" value="UCP028205"/>
</dbReference>
<dbReference type="SUPFAM" id="SSF89392">
    <property type="entry name" value="Prokaryotic lipoproteins and lipoprotein localization factors"/>
    <property type="match status" value="1"/>
</dbReference>
<dbReference type="EMBL" id="FNLL01000003">
    <property type="protein sequence ID" value="SDT97265.1"/>
    <property type="molecule type" value="Genomic_DNA"/>
</dbReference>
<gene>
    <name evidence="3" type="ORF">SAMN04487931_103285</name>
</gene>
<accession>A0A1H2EQ99</accession>
<keyword evidence="4" id="KW-1185">Reference proteome</keyword>
<feature type="domain" description="Uncharacterized protein TP-0789" evidence="2">
    <location>
        <begin position="73"/>
        <end position="248"/>
    </location>
</feature>
<evidence type="ECO:0000313" key="4">
    <source>
        <dbReference type="Proteomes" id="UP000199608"/>
    </source>
</evidence>